<dbReference type="RefSeq" id="WP_115429004.1">
    <property type="nucleotide sequence ID" value="NZ_CP031367.1"/>
</dbReference>
<dbReference type="CDD" id="cd00130">
    <property type="entry name" value="PAS"/>
    <property type="match status" value="1"/>
</dbReference>
<reference evidence="4 6" key="1">
    <citation type="submission" date="2017-10" db="EMBL/GenBank/DDBJ databases">
        <title>Genomics of the genus Arcobacter.</title>
        <authorList>
            <person name="Perez-Cataluna A."/>
            <person name="Figueras M.J."/>
        </authorList>
    </citation>
    <scope>NUCLEOTIDE SEQUENCE [LARGE SCALE GENOMIC DNA]</scope>
    <source>
        <strain evidence="4 6">LMG 25534</strain>
    </source>
</reference>
<dbReference type="EMBL" id="CP031367">
    <property type="protein sequence ID" value="AXK49542.1"/>
    <property type="molecule type" value="Genomic_DNA"/>
</dbReference>
<dbReference type="NCBIfam" id="TIGR00229">
    <property type="entry name" value="sensory_box"/>
    <property type="match status" value="1"/>
</dbReference>
<dbReference type="Pfam" id="PF00563">
    <property type="entry name" value="EAL"/>
    <property type="match status" value="1"/>
</dbReference>
<evidence type="ECO:0000259" key="1">
    <source>
        <dbReference type="PROSITE" id="PS50883"/>
    </source>
</evidence>
<dbReference type="SUPFAM" id="SSF55073">
    <property type="entry name" value="Nucleotide cyclase"/>
    <property type="match status" value="1"/>
</dbReference>
<dbReference type="SMART" id="SM00052">
    <property type="entry name" value="EAL"/>
    <property type="match status" value="1"/>
</dbReference>
<evidence type="ECO:0000313" key="4">
    <source>
        <dbReference type="EMBL" id="RXJ92220.1"/>
    </source>
</evidence>
<dbReference type="Gene3D" id="3.30.450.20">
    <property type="entry name" value="PAS domain"/>
    <property type="match status" value="1"/>
</dbReference>
<dbReference type="AlphaFoldDB" id="A0AAD0QK97"/>
<dbReference type="PROSITE" id="PS50887">
    <property type="entry name" value="GGDEF"/>
    <property type="match status" value="1"/>
</dbReference>
<feature type="domain" description="GGDEF" evidence="2">
    <location>
        <begin position="168"/>
        <end position="292"/>
    </location>
</feature>
<dbReference type="InterPro" id="IPR001633">
    <property type="entry name" value="EAL_dom"/>
</dbReference>
<dbReference type="CDD" id="cd01949">
    <property type="entry name" value="GGDEF"/>
    <property type="match status" value="1"/>
</dbReference>
<dbReference type="InterPro" id="IPR035919">
    <property type="entry name" value="EAL_sf"/>
</dbReference>
<dbReference type="PANTHER" id="PTHR33121:SF71">
    <property type="entry name" value="OXYGEN SENSOR PROTEIN DOSP"/>
    <property type="match status" value="1"/>
</dbReference>
<accession>A0AAD0QK97</accession>
<dbReference type="GO" id="GO:0071111">
    <property type="term" value="F:cyclic-guanylate-specific phosphodiesterase activity"/>
    <property type="evidence" value="ECO:0007669"/>
    <property type="project" value="InterPro"/>
</dbReference>
<organism evidence="3 5">
    <name type="scientific">Aliarcobacter trophiarum LMG 25534</name>
    <dbReference type="NCBI Taxonomy" id="1032241"/>
    <lineage>
        <taxon>Bacteria</taxon>
        <taxon>Pseudomonadati</taxon>
        <taxon>Campylobacterota</taxon>
        <taxon>Epsilonproteobacteria</taxon>
        <taxon>Campylobacterales</taxon>
        <taxon>Arcobacteraceae</taxon>
        <taxon>Aliarcobacter</taxon>
    </lineage>
</organism>
<dbReference type="SUPFAM" id="SSF55785">
    <property type="entry name" value="PYP-like sensor domain (PAS domain)"/>
    <property type="match status" value="1"/>
</dbReference>
<evidence type="ECO:0000259" key="2">
    <source>
        <dbReference type="PROSITE" id="PS50887"/>
    </source>
</evidence>
<name>A0AAD0QK97_9BACT</name>
<sequence length="539" mass="62187">MKTLLSSKTLLELITKHSPDMLWIKDLEGRYLYANSAICNGLLMAKPDEVIGKTDVFFALREKEKYKEVKDWHTFGELCTNTDLETIKAMKPLRFLEHGNIKGKLTYFEVDKAPFFDEHKNLIGVIGTARDTTEAVLLKKRNKHLMYFDQLTTLPNRQKIILDIENKKPNSSIVFNIDNFKELNNFFGTQNADKILKDIALRFIKYNYTTYRIDGDEFAILFFDDRNLDELQNEAKKIIKLLDSEPFYIEDKTILITFSVGIAKSSEKLLTKVDIAVNNAKTSNNRISLYEESENIEEKYKENIELATKIKEAILEKRVICHYQPLLDIETSEIYSYDSLVRILNKDGTIISPYKFLEFSKKIKLYSSITKIVISEACKTFQNRDEKFSINLSVDDIKDKNTVEYILKTIQDTNTASRVTFEILESEGIENYEEVISFINQIKYLGARIAIDDFGTGYSNFEHLLRLDVDYIKIDGSLIRNIVSDDKHKLIVETIVSFAKKIGIKTVAEFVSDDNILDIIKEIGISCAQGYHIGQPRQL</sequence>
<gene>
    <name evidence="3" type="ORF">ATR_1719</name>
    <name evidence="4" type="ORF">CRU87_03725</name>
</gene>
<protein>
    <submittedName>
        <fullName evidence="4">GGDEF domain-containing protein</fullName>
    </submittedName>
    <submittedName>
        <fullName evidence="3">PAS sensor-containing diguanylate cyclase/phosphodiesterase</fullName>
    </submittedName>
</protein>
<evidence type="ECO:0000313" key="6">
    <source>
        <dbReference type="Proteomes" id="UP000289132"/>
    </source>
</evidence>
<dbReference type="PROSITE" id="PS50883">
    <property type="entry name" value="EAL"/>
    <property type="match status" value="1"/>
</dbReference>
<proteinExistence type="predicted"/>
<dbReference type="NCBIfam" id="TIGR00254">
    <property type="entry name" value="GGDEF"/>
    <property type="match status" value="1"/>
</dbReference>
<dbReference type="PANTHER" id="PTHR33121">
    <property type="entry name" value="CYCLIC DI-GMP PHOSPHODIESTERASE PDEF"/>
    <property type="match status" value="1"/>
</dbReference>
<dbReference type="InterPro" id="IPR000014">
    <property type="entry name" value="PAS"/>
</dbReference>
<dbReference type="InterPro" id="IPR035965">
    <property type="entry name" value="PAS-like_dom_sf"/>
</dbReference>
<dbReference type="Pfam" id="PF00990">
    <property type="entry name" value="GGDEF"/>
    <property type="match status" value="1"/>
</dbReference>
<dbReference type="KEGG" id="atp:ATR_1719"/>
<dbReference type="CDD" id="cd01948">
    <property type="entry name" value="EAL"/>
    <property type="match status" value="1"/>
</dbReference>
<evidence type="ECO:0000313" key="3">
    <source>
        <dbReference type="EMBL" id="AXK49542.1"/>
    </source>
</evidence>
<feature type="domain" description="EAL" evidence="1">
    <location>
        <begin position="303"/>
        <end position="539"/>
    </location>
</feature>
<dbReference type="SMART" id="SM00267">
    <property type="entry name" value="GGDEF"/>
    <property type="match status" value="1"/>
</dbReference>
<dbReference type="InterPro" id="IPR043128">
    <property type="entry name" value="Rev_trsase/Diguanyl_cyclase"/>
</dbReference>
<dbReference type="Proteomes" id="UP000254504">
    <property type="component" value="Chromosome"/>
</dbReference>
<dbReference type="InterPro" id="IPR029787">
    <property type="entry name" value="Nucleotide_cyclase"/>
</dbReference>
<evidence type="ECO:0000313" key="5">
    <source>
        <dbReference type="Proteomes" id="UP000254504"/>
    </source>
</evidence>
<dbReference type="SUPFAM" id="SSF141868">
    <property type="entry name" value="EAL domain-like"/>
    <property type="match status" value="1"/>
</dbReference>
<keyword evidence="6" id="KW-1185">Reference proteome</keyword>
<reference evidence="3 5" key="2">
    <citation type="submission" date="2018-07" db="EMBL/GenBank/DDBJ databases">
        <title>Complete genome of the Arcobacter trophiarum type strain LMG 25534.</title>
        <authorList>
            <person name="Miller W.G."/>
            <person name="Yee E."/>
        </authorList>
    </citation>
    <scope>NUCLEOTIDE SEQUENCE [LARGE SCALE GENOMIC DNA]</scope>
    <source>
        <strain evidence="3 5">LMG 25534</strain>
    </source>
</reference>
<dbReference type="Gene3D" id="3.30.70.270">
    <property type="match status" value="1"/>
</dbReference>
<dbReference type="InterPro" id="IPR013656">
    <property type="entry name" value="PAS_4"/>
</dbReference>
<dbReference type="InterPro" id="IPR050706">
    <property type="entry name" value="Cyclic-di-GMP_PDE-like"/>
</dbReference>
<dbReference type="Pfam" id="PF08448">
    <property type="entry name" value="PAS_4"/>
    <property type="match status" value="1"/>
</dbReference>
<dbReference type="Proteomes" id="UP000289132">
    <property type="component" value="Unassembled WGS sequence"/>
</dbReference>
<dbReference type="InterPro" id="IPR000160">
    <property type="entry name" value="GGDEF_dom"/>
</dbReference>
<dbReference type="Gene3D" id="3.20.20.450">
    <property type="entry name" value="EAL domain"/>
    <property type="match status" value="1"/>
</dbReference>
<dbReference type="EMBL" id="PDKD01000004">
    <property type="protein sequence ID" value="RXJ92220.1"/>
    <property type="molecule type" value="Genomic_DNA"/>
</dbReference>